<organism evidence="1 2">
    <name type="scientific">Paenibacillus wynnii</name>
    <dbReference type="NCBI Taxonomy" id="268407"/>
    <lineage>
        <taxon>Bacteria</taxon>
        <taxon>Bacillati</taxon>
        <taxon>Bacillota</taxon>
        <taxon>Bacilli</taxon>
        <taxon>Bacillales</taxon>
        <taxon>Paenibacillaceae</taxon>
        <taxon>Paenibacillus</taxon>
    </lineage>
</organism>
<dbReference type="OrthoDB" id="83685at2"/>
<evidence type="ECO:0008006" key="3">
    <source>
        <dbReference type="Google" id="ProtNLM"/>
    </source>
</evidence>
<accession>A0A098M2V0</accession>
<dbReference type="EMBL" id="JQCR01000003">
    <property type="protein sequence ID" value="KGE16789.1"/>
    <property type="molecule type" value="Genomic_DNA"/>
</dbReference>
<evidence type="ECO:0000313" key="1">
    <source>
        <dbReference type="EMBL" id="KGE16789.1"/>
    </source>
</evidence>
<dbReference type="STRING" id="268407.PWYN_19025"/>
<dbReference type="Proteomes" id="UP000029734">
    <property type="component" value="Unassembled WGS sequence"/>
</dbReference>
<reference evidence="1 2" key="2">
    <citation type="submission" date="2014-10" db="EMBL/GenBank/DDBJ databases">
        <title>Comparative genomics of the Paenibacillus odorifer group.</title>
        <authorList>
            <person name="Tsai Y.-C."/>
            <person name="Martin N."/>
            <person name="Korlach J."/>
            <person name="Wiedmann M."/>
        </authorList>
    </citation>
    <scope>NUCLEOTIDE SEQUENCE [LARGE SCALE GENOMIC DNA]</scope>
    <source>
        <strain evidence="1 2">DSM 18334</strain>
    </source>
</reference>
<dbReference type="InterPro" id="IPR016024">
    <property type="entry name" value="ARM-type_fold"/>
</dbReference>
<sequence>MSKDLLQELHQEVRRLYIAGSDLAPGDFRLKRLLPQFEQLGTRAPIFKKLGEGITELLESSEGQGQETAIKLQNLTSLLGSVLRTQGSTTPDGVSVDLSYRPINLSTSFSYRKLAQVQRALTTTGSGRYEIVTEAFAQGIFRDLRLFPLAIKALDDPYVEIAEFAKDKILPAYGQPIVPHLLEIFNPSGSKSEVRKLQVIRKVGGTEVLGVIYNAAENGTDDIRVEAIKCLSGFDEYVQALLQWTKSKKKVIREAAYEALASGGTLLGRERLYEAFLGNDRGLVAEALVKWPSPQLTEQLSPLFMAELKQAPIETDDKKKCEAVFNTIGPFITALEEQRNKQLDEIYSYVVKEYKQFLALGWIPLIDQAALYLEKTGSMEALELLQVLEKQNLRYFPHYFRAARMLMSPKDIYNHFTGNLIDKLKSFVSKSALQREKQLLETLETQVMHCTQLVYEVPPELDGGDTHYTLEMMSAEEISTQWDPRWLDWLIERDSMDLVCAFARPGHKAAEEYILNKLHNEPIGRKNYYSDDVKHVLMGLERTGMEESERLELLMTVLENRKRYHPYMFDYYLFDMMLRFPISYISRIEAAATQHKYEASRQLEVVSRHLHNKSRI</sequence>
<protein>
    <recommendedName>
        <fullName evidence="3">HEAT repeat domain-containing protein</fullName>
    </recommendedName>
</protein>
<keyword evidence="2" id="KW-1185">Reference proteome</keyword>
<dbReference type="RefSeq" id="WP_036655021.1">
    <property type="nucleotide sequence ID" value="NZ_JQCR01000003.1"/>
</dbReference>
<dbReference type="Gene3D" id="1.25.10.10">
    <property type="entry name" value="Leucine-rich Repeat Variant"/>
    <property type="match status" value="1"/>
</dbReference>
<dbReference type="InterPro" id="IPR011989">
    <property type="entry name" value="ARM-like"/>
</dbReference>
<gene>
    <name evidence="1" type="ORF">PWYN_19025</name>
</gene>
<comment type="caution">
    <text evidence="1">The sequence shown here is derived from an EMBL/GenBank/DDBJ whole genome shotgun (WGS) entry which is preliminary data.</text>
</comment>
<proteinExistence type="predicted"/>
<evidence type="ECO:0000313" key="2">
    <source>
        <dbReference type="Proteomes" id="UP000029734"/>
    </source>
</evidence>
<dbReference type="eggNOG" id="COG1413">
    <property type="taxonomic scope" value="Bacteria"/>
</dbReference>
<reference evidence="1 2" key="1">
    <citation type="submission" date="2014-08" db="EMBL/GenBank/DDBJ databases">
        <authorList>
            <person name="den Bakker H.C."/>
        </authorList>
    </citation>
    <scope>NUCLEOTIDE SEQUENCE [LARGE SCALE GENOMIC DNA]</scope>
    <source>
        <strain evidence="1 2">DSM 18334</strain>
    </source>
</reference>
<name>A0A098M2V0_9BACL</name>
<dbReference type="SUPFAM" id="SSF48371">
    <property type="entry name" value="ARM repeat"/>
    <property type="match status" value="1"/>
</dbReference>
<dbReference type="AlphaFoldDB" id="A0A098M2V0"/>